<organism evidence="4 5">
    <name type="scientific">Paraperlucidibaca wandonensis</name>
    <dbReference type="NCBI Taxonomy" id="1268273"/>
    <lineage>
        <taxon>Bacteria</taxon>
        <taxon>Pseudomonadati</taxon>
        <taxon>Pseudomonadota</taxon>
        <taxon>Gammaproteobacteria</taxon>
        <taxon>Moraxellales</taxon>
        <taxon>Moraxellaceae</taxon>
        <taxon>Paraperlucidibaca</taxon>
    </lineage>
</organism>
<evidence type="ECO:0000256" key="2">
    <source>
        <dbReference type="ARBA" id="ARBA00022679"/>
    </source>
</evidence>
<keyword evidence="1" id="KW-0328">Glycosyltransferase</keyword>
<dbReference type="InterPro" id="IPR028098">
    <property type="entry name" value="Glyco_trans_4-like_N"/>
</dbReference>
<evidence type="ECO:0000256" key="1">
    <source>
        <dbReference type="ARBA" id="ARBA00022676"/>
    </source>
</evidence>
<dbReference type="PANTHER" id="PTHR12526:SF510">
    <property type="entry name" value="D-INOSITOL 3-PHOSPHATE GLYCOSYLTRANSFERASE"/>
    <property type="match status" value="1"/>
</dbReference>
<dbReference type="SUPFAM" id="SSF53756">
    <property type="entry name" value="UDP-Glycosyltransferase/glycogen phosphorylase"/>
    <property type="match status" value="1"/>
</dbReference>
<dbReference type="RefSeq" id="WP_379070978.1">
    <property type="nucleotide sequence ID" value="NZ_JBHTIT010000001.1"/>
</dbReference>
<evidence type="ECO:0000313" key="4">
    <source>
        <dbReference type="EMBL" id="MFD0950347.1"/>
    </source>
</evidence>
<dbReference type="Proteomes" id="UP001597044">
    <property type="component" value="Unassembled WGS sequence"/>
</dbReference>
<proteinExistence type="predicted"/>
<comment type="caution">
    <text evidence="4">The sequence shown here is derived from an EMBL/GenBank/DDBJ whole genome shotgun (WGS) entry which is preliminary data.</text>
</comment>
<dbReference type="Pfam" id="PF13692">
    <property type="entry name" value="Glyco_trans_1_4"/>
    <property type="match status" value="1"/>
</dbReference>
<reference evidence="5" key="1">
    <citation type="journal article" date="2019" name="Int. J. Syst. Evol. Microbiol.">
        <title>The Global Catalogue of Microorganisms (GCM) 10K type strain sequencing project: providing services to taxonomists for standard genome sequencing and annotation.</title>
        <authorList>
            <consortium name="The Broad Institute Genomics Platform"/>
            <consortium name="The Broad Institute Genome Sequencing Center for Infectious Disease"/>
            <person name="Wu L."/>
            <person name="Ma J."/>
        </authorList>
    </citation>
    <scope>NUCLEOTIDE SEQUENCE [LARGE SCALE GENOMIC DNA]</scope>
    <source>
        <strain evidence="5">CCUG 63419</strain>
    </source>
</reference>
<dbReference type="EMBL" id="JBHTIT010000001">
    <property type="protein sequence ID" value="MFD0950347.1"/>
    <property type="molecule type" value="Genomic_DNA"/>
</dbReference>
<keyword evidence="2" id="KW-0808">Transferase</keyword>
<dbReference type="Pfam" id="PF13579">
    <property type="entry name" value="Glyco_trans_4_4"/>
    <property type="match status" value="1"/>
</dbReference>
<accession>A0ABW3HIE6</accession>
<name>A0ABW3HIE6_9GAMM</name>
<evidence type="ECO:0000313" key="5">
    <source>
        <dbReference type="Proteomes" id="UP001597044"/>
    </source>
</evidence>
<dbReference type="Gene3D" id="3.40.50.2000">
    <property type="entry name" value="Glycogen Phosphorylase B"/>
    <property type="match status" value="2"/>
</dbReference>
<evidence type="ECO:0000259" key="3">
    <source>
        <dbReference type="Pfam" id="PF13579"/>
    </source>
</evidence>
<sequence>MQILIWGRYGNYGPDYPRNRVIESILRAQGHGISRFLPRLSWLADWEYSLRGGSVPDLIWVPCFRQRDLAAAARYARRHKIPLVFDPLISAYDKRVNERQKFAASSTKAKRLLAWESGLFQQADWLIADTIGHAGYFVETFGVSRERVVVVPVGAEEAIFTPQPWPAKAHDAPLELTFFGTFIGLQGVDVLAQAILQYEGPPVRWRLIGEGPMRAECESVLAHLRVEAPGAGVSFEPWGPLHELPSRLASSDAILGIFGGSAKAQRVIPNKVYQGLAIGRPVITASTDAYPDVLRVSEANGLFWALPGEALSIVQAVMRLHQYRESLGDIGVAARAVYEQCFSNEVLAKQIALLLSTIKK</sequence>
<gene>
    <name evidence="4" type="ORF">ACFQ0F_08105</name>
</gene>
<dbReference type="PANTHER" id="PTHR12526">
    <property type="entry name" value="GLYCOSYLTRANSFERASE"/>
    <property type="match status" value="1"/>
</dbReference>
<keyword evidence="5" id="KW-1185">Reference proteome</keyword>
<feature type="domain" description="Glycosyltransferase subfamily 4-like N-terminal" evidence="3">
    <location>
        <begin position="39"/>
        <end position="154"/>
    </location>
</feature>
<protein>
    <submittedName>
        <fullName evidence="4">Glycosyltransferase</fullName>
    </submittedName>
</protein>